<sequence>MTTRFDPDLLETLGEIADDYPNRSEAIRDLLDRAAVARDPEWLECDICDRTRPIPRSLAEILTIAADGRGRATLSRYEF</sequence>
<accession>L9YUI9</accession>
<dbReference type="GO" id="GO:0006355">
    <property type="term" value="P:regulation of DNA-templated transcription"/>
    <property type="evidence" value="ECO:0007669"/>
    <property type="project" value="InterPro"/>
</dbReference>
<reference evidence="1 2" key="1">
    <citation type="journal article" date="2014" name="PLoS Genet.">
        <title>Phylogenetically driven sequencing of extremely halophilic archaea reveals strategies for static and dynamic osmo-response.</title>
        <authorList>
            <person name="Becker E.A."/>
            <person name="Seitzer P.M."/>
            <person name="Tritt A."/>
            <person name="Larsen D."/>
            <person name="Krusor M."/>
            <person name="Yao A.I."/>
            <person name="Wu D."/>
            <person name="Madern D."/>
            <person name="Eisen J.A."/>
            <person name="Darling A.E."/>
            <person name="Facciotti M.T."/>
        </authorList>
    </citation>
    <scope>NUCLEOTIDE SEQUENCE [LARGE SCALE GENOMIC DNA]</scope>
    <source>
        <strain evidence="1 2">JCM 14663</strain>
    </source>
</reference>
<dbReference type="AlphaFoldDB" id="L9YUI9"/>
<organism evidence="1 2">
    <name type="scientific">Natrinema gari JCM 14663</name>
    <dbReference type="NCBI Taxonomy" id="1230459"/>
    <lineage>
        <taxon>Archaea</taxon>
        <taxon>Methanobacteriati</taxon>
        <taxon>Methanobacteriota</taxon>
        <taxon>Stenosarchaea group</taxon>
        <taxon>Halobacteria</taxon>
        <taxon>Halobacteriales</taxon>
        <taxon>Natrialbaceae</taxon>
        <taxon>Natrinema</taxon>
    </lineage>
</organism>
<gene>
    <name evidence="1" type="ORF">C486_16875</name>
</gene>
<evidence type="ECO:0000313" key="1">
    <source>
        <dbReference type="EMBL" id="ELY77142.1"/>
    </source>
</evidence>
<dbReference type="Gene3D" id="1.10.1220.10">
    <property type="entry name" value="Met repressor-like"/>
    <property type="match status" value="1"/>
</dbReference>
<dbReference type="Proteomes" id="UP000011592">
    <property type="component" value="Unassembled WGS sequence"/>
</dbReference>
<dbReference type="RefSeq" id="WP_008457948.1">
    <property type="nucleotide sequence ID" value="NZ_AOIJ01000063.1"/>
</dbReference>
<dbReference type="EMBL" id="AOIJ01000063">
    <property type="protein sequence ID" value="ELY77142.1"/>
    <property type="molecule type" value="Genomic_DNA"/>
</dbReference>
<dbReference type="PATRIC" id="fig|1230459.4.peg.3367"/>
<proteinExistence type="predicted"/>
<protein>
    <submittedName>
        <fullName evidence="1">Uncharacterized protein</fullName>
    </submittedName>
</protein>
<keyword evidence="2" id="KW-1185">Reference proteome</keyword>
<name>L9YUI9_9EURY</name>
<comment type="caution">
    <text evidence="1">The sequence shown here is derived from an EMBL/GenBank/DDBJ whole genome shotgun (WGS) entry which is preliminary data.</text>
</comment>
<evidence type="ECO:0000313" key="2">
    <source>
        <dbReference type="Proteomes" id="UP000011592"/>
    </source>
</evidence>
<dbReference type="InterPro" id="IPR013321">
    <property type="entry name" value="Arc_rbn_hlx_hlx"/>
</dbReference>